<keyword evidence="3" id="KW-1185">Reference proteome</keyword>
<accession>A0ABQ5JC31</accession>
<dbReference type="InterPro" id="IPR036390">
    <property type="entry name" value="WH_DNA-bd_sf"/>
</dbReference>
<comment type="caution">
    <text evidence="2">The sequence shown here is derived from an EMBL/GenBank/DDBJ whole genome shotgun (WGS) entry which is preliminary data.</text>
</comment>
<dbReference type="Proteomes" id="UP001151760">
    <property type="component" value="Unassembled WGS sequence"/>
</dbReference>
<reference evidence="2" key="1">
    <citation type="journal article" date="2022" name="Int. J. Mol. Sci.">
        <title>Draft Genome of Tanacetum Coccineum: Genomic Comparison of Closely Related Tanacetum-Family Plants.</title>
        <authorList>
            <person name="Yamashiro T."/>
            <person name="Shiraishi A."/>
            <person name="Nakayama K."/>
            <person name="Satake H."/>
        </authorList>
    </citation>
    <scope>NUCLEOTIDE SEQUENCE</scope>
</reference>
<proteinExistence type="predicted"/>
<evidence type="ECO:0000259" key="1">
    <source>
        <dbReference type="Pfam" id="PF08100"/>
    </source>
</evidence>
<dbReference type="Pfam" id="PF08100">
    <property type="entry name" value="Dimerisation"/>
    <property type="match status" value="1"/>
</dbReference>
<evidence type="ECO:0000313" key="2">
    <source>
        <dbReference type="EMBL" id="GJU10095.1"/>
    </source>
</evidence>
<dbReference type="SUPFAM" id="SSF46785">
    <property type="entry name" value="Winged helix' DNA-binding domain"/>
    <property type="match status" value="1"/>
</dbReference>
<dbReference type="Gene3D" id="1.10.10.10">
    <property type="entry name" value="Winged helix-like DNA-binding domain superfamily/Winged helix DNA-binding domain"/>
    <property type="match status" value="1"/>
</dbReference>
<dbReference type="EMBL" id="BQNB010021790">
    <property type="protein sequence ID" value="GJU10095.1"/>
    <property type="molecule type" value="Genomic_DNA"/>
</dbReference>
<evidence type="ECO:0000313" key="3">
    <source>
        <dbReference type="Proteomes" id="UP001151760"/>
    </source>
</evidence>
<sequence>MEKLEDNNARLAIMELANMISVPMSLNVVVRLNIGDAIWQNGLNTQVLASEILLSILPFGTGDPKNLQRILRMLASYGVFNEHISSGDTVQRRHENYGSPVLPVPLANGTGSQI</sequence>
<dbReference type="InterPro" id="IPR012967">
    <property type="entry name" value="COMT_dimerisation"/>
</dbReference>
<dbReference type="InterPro" id="IPR036388">
    <property type="entry name" value="WH-like_DNA-bd_sf"/>
</dbReference>
<protein>
    <submittedName>
        <fullName evidence="2">Flavone 3'-O-methyltransferase 1</fullName>
    </submittedName>
</protein>
<feature type="domain" description="O-methyltransferase dimerisation" evidence="1">
    <location>
        <begin position="14"/>
        <end position="91"/>
    </location>
</feature>
<reference evidence="2" key="2">
    <citation type="submission" date="2022-01" db="EMBL/GenBank/DDBJ databases">
        <authorList>
            <person name="Yamashiro T."/>
            <person name="Shiraishi A."/>
            <person name="Satake H."/>
            <person name="Nakayama K."/>
        </authorList>
    </citation>
    <scope>NUCLEOTIDE SEQUENCE</scope>
</reference>
<dbReference type="PANTHER" id="PTHR11746">
    <property type="entry name" value="O-METHYLTRANSFERASE"/>
    <property type="match status" value="1"/>
</dbReference>
<dbReference type="InterPro" id="IPR016461">
    <property type="entry name" value="COMT-like"/>
</dbReference>
<organism evidence="2 3">
    <name type="scientific">Tanacetum coccineum</name>
    <dbReference type="NCBI Taxonomy" id="301880"/>
    <lineage>
        <taxon>Eukaryota</taxon>
        <taxon>Viridiplantae</taxon>
        <taxon>Streptophyta</taxon>
        <taxon>Embryophyta</taxon>
        <taxon>Tracheophyta</taxon>
        <taxon>Spermatophyta</taxon>
        <taxon>Magnoliopsida</taxon>
        <taxon>eudicotyledons</taxon>
        <taxon>Gunneridae</taxon>
        <taxon>Pentapetalae</taxon>
        <taxon>asterids</taxon>
        <taxon>campanulids</taxon>
        <taxon>Asterales</taxon>
        <taxon>Asteraceae</taxon>
        <taxon>Asteroideae</taxon>
        <taxon>Anthemideae</taxon>
        <taxon>Anthemidinae</taxon>
        <taxon>Tanacetum</taxon>
    </lineage>
</organism>
<name>A0ABQ5JC31_9ASTR</name>
<gene>
    <name evidence="2" type="ORF">Tco_1132491</name>
</gene>